<dbReference type="Proteomes" id="UP001589775">
    <property type="component" value="Unassembled WGS sequence"/>
</dbReference>
<proteinExistence type="predicted"/>
<evidence type="ECO:0000313" key="1">
    <source>
        <dbReference type="EMBL" id="MFC0239457.1"/>
    </source>
</evidence>
<gene>
    <name evidence="1" type="ORF">ACFFJ6_03215</name>
</gene>
<comment type="caution">
    <text evidence="1">The sequence shown here is derived from an EMBL/GenBank/DDBJ whole genome shotgun (WGS) entry which is preliminary data.</text>
</comment>
<dbReference type="EMBL" id="JBHLWM010000001">
    <property type="protein sequence ID" value="MFC0239457.1"/>
    <property type="molecule type" value="Genomic_DNA"/>
</dbReference>
<sequence length="193" mass="19919">MAELMYQSPWRAFAPRGSGAGVIATPIERRGIAAVMARKGRFADLAARVQVDYGVTLQDAPKRVSGERVAFIGVGPGKWLAVSQRTEPGFLAVLAAQLDGLASVVEQSDGLAVLHLSGPALPSLLEKGFQIDCAALGDDGAAVTSVHHVGVTIWATGDGDVAIAVARSLVGGLLHWLDASAAIYGLAVVPERG</sequence>
<reference evidence="1 2" key="1">
    <citation type="submission" date="2024-09" db="EMBL/GenBank/DDBJ databases">
        <authorList>
            <person name="Sun Q."/>
            <person name="Mori K."/>
        </authorList>
    </citation>
    <scope>NUCLEOTIDE SEQUENCE [LARGE SCALE GENOMIC DNA]</scope>
    <source>
        <strain evidence="1 2">KCTC 23279</strain>
    </source>
</reference>
<protein>
    <submittedName>
        <fullName evidence="1">Sarcosine oxidase subunit gamma</fullName>
    </submittedName>
</protein>
<evidence type="ECO:0000313" key="2">
    <source>
        <dbReference type="Proteomes" id="UP001589775"/>
    </source>
</evidence>
<accession>A0ABV6EMP4</accession>
<dbReference type="Gene3D" id="3.30.70.1520">
    <property type="entry name" value="Heterotetrameric sarcosine oxidase"/>
    <property type="match status" value="1"/>
</dbReference>
<organism evidence="1 2">
    <name type="scientific">Rhodopseudomonas telluris</name>
    <dbReference type="NCBI Taxonomy" id="644215"/>
    <lineage>
        <taxon>Bacteria</taxon>
        <taxon>Pseudomonadati</taxon>
        <taxon>Pseudomonadota</taxon>
        <taxon>Alphaproteobacteria</taxon>
        <taxon>Hyphomicrobiales</taxon>
        <taxon>Nitrobacteraceae</taxon>
        <taxon>Rhodopseudomonas</taxon>
    </lineage>
</organism>
<dbReference type="RefSeq" id="WP_378384294.1">
    <property type="nucleotide sequence ID" value="NZ_JBHLWM010000001.1"/>
</dbReference>
<dbReference type="Gene3D" id="3.30.1360.120">
    <property type="entry name" value="Probable tRNA modification gtpase trme, domain 1"/>
    <property type="match status" value="1"/>
</dbReference>
<name>A0ABV6EMP4_9BRAD</name>
<dbReference type="InterPro" id="IPR027266">
    <property type="entry name" value="TrmE/GcvT-like"/>
</dbReference>
<keyword evidence="2" id="KW-1185">Reference proteome</keyword>